<keyword evidence="1" id="KW-0812">Transmembrane</keyword>
<dbReference type="PANTHER" id="PTHR22943">
    <property type="entry name" value="7-TRANSMEMBRANE DOMAIN RECEPTOR C.ELEGANS"/>
    <property type="match status" value="1"/>
</dbReference>
<dbReference type="SUPFAM" id="SSF81321">
    <property type="entry name" value="Family A G protein-coupled receptor-like"/>
    <property type="match status" value="1"/>
</dbReference>
<keyword evidence="1" id="KW-1133">Transmembrane helix</keyword>
<proteinExistence type="predicted"/>
<feature type="transmembrane region" description="Helical" evidence="1">
    <location>
        <begin position="129"/>
        <end position="151"/>
    </location>
</feature>
<dbReference type="InterPro" id="IPR019421">
    <property type="entry name" value="7TM_GPCR_serpentine_rcpt_Srd"/>
</dbReference>
<feature type="transmembrane region" description="Helical" evidence="1">
    <location>
        <begin position="243"/>
        <end position="268"/>
    </location>
</feature>
<evidence type="ECO:0000256" key="1">
    <source>
        <dbReference type="SAM" id="Phobius"/>
    </source>
</evidence>
<dbReference type="AlphaFoldDB" id="A0AAD4QYH3"/>
<dbReference type="EMBL" id="JAKKPZ010000225">
    <property type="protein sequence ID" value="KAI1698280.1"/>
    <property type="molecule type" value="Genomic_DNA"/>
</dbReference>
<keyword evidence="3" id="KW-1185">Reference proteome</keyword>
<dbReference type="Pfam" id="PF10317">
    <property type="entry name" value="7TM_GPCR_Srd"/>
    <property type="match status" value="1"/>
</dbReference>
<organism evidence="2 3">
    <name type="scientific">Ditylenchus destructor</name>
    <dbReference type="NCBI Taxonomy" id="166010"/>
    <lineage>
        <taxon>Eukaryota</taxon>
        <taxon>Metazoa</taxon>
        <taxon>Ecdysozoa</taxon>
        <taxon>Nematoda</taxon>
        <taxon>Chromadorea</taxon>
        <taxon>Rhabditida</taxon>
        <taxon>Tylenchina</taxon>
        <taxon>Tylenchomorpha</taxon>
        <taxon>Sphaerularioidea</taxon>
        <taxon>Anguinidae</taxon>
        <taxon>Anguininae</taxon>
        <taxon>Ditylenchus</taxon>
    </lineage>
</organism>
<dbReference type="PANTHER" id="PTHR22943:SF248">
    <property type="entry name" value="SEVEN TM RECEPTOR"/>
    <property type="match status" value="1"/>
</dbReference>
<feature type="transmembrane region" description="Helical" evidence="1">
    <location>
        <begin position="88"/>
        <end position="108"/>
    </location>
</feature>
<name>A0AAD4QYH3_9BILA</name>
<keyword evidence="1" id="KW-0472">Membrane</keyword>
<feature type="transmembrane region" description="Helical" evidence="1">
    <location>
        <begin position="15"/>
        <end position="32"/>
    </location>
</feature>
<evidence type="ECO:0000313" key="3">
    <source>
        <dbReference type="Proteomes" id="UP001201812"/>
    </source>
</evidence>
<gene>
    <name evidence="2" type="ORF">DdX_17988</name>
</gene>
<evidence type="ECO:0000313" key="2">
    <source>
        <dbReference type="EMBL" id="KAI1698280.1"/>
    </source>
</evidence>
<feature type="transmembrane region" description="Helical" evidence="1">
    <location>
        <begin position="193"/>
        <end position="213"/>
    </location>
</feature>
<comment type="caution">
    <text evidence="2">The sequence shown here is derived from an EMBL/GenBank/DDBJ whole genome shotgun (WGS) entry which is preliminary data.</text>
</comment>
<dbReference type="Proteomes" id="UP001201812">
    <property type="component" value="Unassembled WGS sequence"/>
</dbReference>
<protein>
    <submittedName>
        <fullName evidence="2">Serpentine type 7TM GPCR chemoreceptor srd domain-containing protein</fullName>
    </submittedName>
</protein>
<feature type="transmembrane region" description="Helical" evidence="1">
    <location>
        <begin position="274"/>
        <end position="297"/>
    </location>
</feature>
<sequence length="366" mass="41541">MALDIDQAHHITETVQHSFALFFNIVLLYLIKSYSTFGVKLYKYLLTIDALLDLSLAAVGFLAQPLALGGDGYLILTLNGFFAGHSPALDSLLYTMFLFIMHTNILWIPVQFIYRYRLLCKDDNQSKRINVLIVVATAAYSLLALVIIAWVCEYREELQPFGQNVFRLNKWPQHKNGRHQFVFGCLVTEIRGIPYMTLWAITATASIFIVVWCERKIARHFRQLGRPTHDTTQKMHKEFHRALLAMAICPLITATIPVYYFIFCFIFQLSIGWLSAMVTSMLSLITVFNPLTTVICFRCYRQNAIRLLTCGTLCRNVVKPTSSLEMTPASLELSLPSEPQQASGGSLNQHDGAEVDQNTIRPMALE</sequence>
<reference evidence="2" key="1">
    <citation type="submission" date="2022-01" db="EMBL/GenBank/DDBJ databases">
        <title>Genome Sequence Resource for Two Populations of Ditylenchus destructor, the Migratory Endoparasitic Phytonematode.</title>
        <authorList>
            <person name="Zhang H."/>
            <person name="Lin R."/>
            <person name="Xie B."/>
        </authorList>
    </citation>
    <scope>NUCLEOTIDE SEQUENCE</scope>
    <source>
        <strain evidence="2">BazhouSP</strain>
    </source>
</reference>
<feature type="transmembrane region" description="Helical" evidence="1">
    <location>
        <begin position="44"/>
        <end position="68"/>
    </location>
</feature>
<accession>A0AAD4QYH3</accession>